<evidence type="ECO:0000256" key="1">
    <source>
        <dbReference type="SAM" id="Phobius"/>
    </source>
</evidence>
<accession>A0A2I2FFL1</accession>
<dbReference type="OrthoDB" id="545169at2759"/>
<evidence type="ECO:0008006" key="4">
    <source>
        <dbReference type="Google" id="ProtNLM"/>
    </source>
</evidence>
<dbReference type="GeneID" id="36522104"/>
<keyword evidence="1" id="KW-1133">Transmembrane helix</keyword>
<dbReference type="EMBL" id="KZ559129">
    <property type="protein sequence ID" value="PLB39428.1"/>
    <property type="molecule type" value="Genomic_DNA"/>
</dbReference>
<proteinExistence type="predicted"/>
<keyword evidence="3" id="KW-1185">Reference proteome</keyword>
<protein>
    <recommendedName>
        <fullName evidence="4">ER-bound oxygenase mpaB/mpaB'/Rubber oxygenase catalytic domain-containing protein</fullName>
    </recommendedName>
</protein>
<evidence type="ECO:0000313" key="2">
    <source>
        <dbReference type="EMBL" id="PLB39428.1"/>
    </source>
</evidence>
<dbReference type="InterPro" id="IPR046366">
    <property type="entry name" value="MPAB"/>
</dbReference>
<name>A0A2I2FFL1_ASPCN</name>
<dbReference type="AlphaFoldDB" id="A0A2I2FFL1"/>
<sequence length="427" mass="47670">MTRITLSRPSRSSTTKKIIAMSNIIPYAVSLLALYLYLVRTRRFNRRDAIQSRFHEKHPPSSMTVGEAHQIVRELRELEFPYSMHNAMKLSLLKTASIPTMTKLFVATGQLNAKNAPKRAADTEIVLSEVHDRIPGSDAHLAGIARMNYLHARYRKAGKILDEDMLHTLGSAVVDIVRTVDGTEWRALTHVERCAVGVFHKALGDAMQIRFEGFLPSCGKGEGWRDGAHFVDEICEWTMGYEKRVAVPTESTRTVGGRLVGLATCNVPGFMRGLVERVVASKLDGHVRVALGLQEPGPILSSILRSVLALRRLLLRHLSLPRPDSKRVRVLSETPNPTTGLWNTQIWVAHPWYLQPTFLNRWGLKALVIRLFGTGAVPSAQNEYREAGYDVWTIGPTAQEGRGRDEMEAMVAEMKAMDYAGGCPFHA</sequence>
<dbReference type="RefSeq" id="XP_024673440.1">
    <property type="nucleotide sequence ID" value="XM_024814944.1"/>
</dbReference>
<gene>
    <name evidence="2" type="ORF">BDW47DRAFT_116517</name>
</gene>
<dbReference type="GO" id="GO:0016491">
    <property type="term" value="F:oxidoreductase activity"/>
    <property type="evidence" value="ECO:0007669"/>
    <property type="project" value="InterPro"/>
</dbReference>
<reference evidence="2 3" key="1">
    <citation type="submission" date="2017-12" db="EMBL/GenBank/DDBJ databases">
        <authorList>
            <consortium name="DOE Joint Genome Institute"/>
            <person name="Haridas S."/>
            <person name="Kjaerbolling I."/>
            <person name="Vesth T.C."/>
            <person name="Frisvad J.C."/>
            <person name="Nybo J.L."/>
            <person name="Theobald S."/>
            <person name="Kuo A."/>
            <person name="Bowyer P."/>
            <person name="Matsuda Y."/>
            <person name="Mondo S."/>
            <person name="Lyhne E.K."/>
            <person name="Kogle M.E."/>
            <person name="Clum A."/>
            <person name="Lipzen A."/>
            <person name="Salamov A."/>
            <person name="Ngan C.Y."/>
            <person name="Daum C."/>
            <person name="Chiniquy J."/>
            <person name="Barry K."/>
            <person name="LaButti K."/>
            <person name="Simmons B.A."/>
            <person name="Magnuson J.K."/>
            <person name="Mortensen U.H."/>
            <person name="Larsen T.O."/>
            <person name="Grigoriev I.V."/>
            <person name="Baker S.E."/>
            <person name="Andersen M.R."/>
            <person name="Nordberg H.P."/>
            <person name="Cantor M.N."/>
            <person name="Hua S.X."/>
        </authorList>
    </citation>
    <scope>NUCLEOTIDE SEQUENCE [LARGE SCALE GENOMIC DNA]</scope>
    <source>
        <strain evidence="2 3">CBS 102.13</strain>
    </source>
</reference>
<dbReference type="Proteomes" id="UP000234585">
    <property type="component" value="Unassembled WGS sequence"/>
</dbReference>
<keyword evidence="1" id="KW-0812">Transmembrane</keyword>
<dbReference type="STRING" id="41067.A0A2I2FFL1"/>
<evidence type="ECO:0000313" key="3">
    <source>
        <dbReference type="Proteomes" id="UP000234585"/>
    </source>
</evidence>
<dbReference type="PANTHER" id="PTHR36124:SF4">
    <property type="entry name" value="ER-BOUND OXYGENASE MPAB_MPAB'_RUBBER OXYGENASE CATALYTIC DOMAIN-CONTAINING PROTEIN"/>
    <property type="match status" value="1"/>
</dbReference>
<dbReference type="PANTHER" id="PTHR36124">
    <property type="match status" value="1"/>
</dbReference>
<keyword evidence="1" id="KW-0472">Membrane</keyword>
<organism evidence="2 3">
    <name type="scientific">Aspergillus candidus</name>
    <dbReference type="NCBI Taxonomy" id="41067"/>
    <lineage>
        <taxon>Eukaryota</taxon>
        <taxon>Fungi</taxon>
        <taxon>Dikarya</taxon>
        <taxon>Ascomycota</taxon>
        <taxon>Pezizomycotina</taxon>
        <taxon>Eurotiomycetes</taxon>
        <taxon>Eurotiomycetidae</taxon>
        <taxon>Eurotiales</taxon>
        <taxon>Aspergillaceae</taxon>
        <taxon>Aspergillus</taxon>
        <taxon>Aspergillus subgen. Circumdati</taxon>
    </lineage>
</organism>
<feature type="transmembrane region" description="Helical" evidence="1">
    <location>
        <begin position="18"/>
        <end position="38"/>
    </location>
</feature>